<dbReference type="AlphaFoldDB" id="A0A0C9T4Y0"/>
<dbReference type="HOGENOM" id="CLU_897473_0_0_1"/>
<sequence length="310" mass="33713">MHSNLLRKEGRDRSRAAREAGANLKDKIDNELQDLATQRRELAARITARSNELRAQKKSLAMSGIKMARRRKGGKAAKGKAALQPEDPSSSEDDDDNCVGLGTSQPLSFAPAHQEDALFPDSSEEDPAGGLFTMPLAEDHDSDDWNTSASQFSSASPFGLPPVTPSGFPAQQQQQDSIDRLYRVSNELGSRRTSGPTPARYDLSRPPQSSTTESLPSIGTPGAQWSYNAEPRQLGLGLTDIRTVPLAAQSGDALAHYYPDSSQLLPLPYHPFSYDMARDSAPYSEMETQVQGHLVPRKNADGFILPGSDY</sequence>
<feature type="compositionally biased region" description="Polar residues" evidence="1">
    <location>
        <begin position="206"/>
        <end position="223"/>
    </location>
</feature>
<dbReference type="Proteomes" id="UP000053263">
    <property type="component" value="Unassembled WGS sequence"/>
</dbReference>
<organism evidence="2 3">
    <name type="scientific">Plicaturopsis crispa FD-325 SS-3</name>
    <dbReference type="NCBI Taxonomy" id="944288"/>
    <lineage>
        <taxon>Eukaryota</taxon>
        <taxon>Fungi</taxon>
        <taxon>Dikarya</taxon>
        <taxon>Basidiomycota</taxon>
        <taxon>Agaricomycotina</taxon>
        <taxon>Agaricomycetes</taxon>
        <taxon>Agaricomycetidae</taxon>
        <taxon>Amylocorticiales</taxon>
        <taxon>Amylocorticiaceae</taxon>
        <taxon>Plicatura</taxon>
        <taxon>Plicaturopsis crispa</taxon>
    </lineage>
</organism>
<feature type="region of interest" description="Disordered" evidence="1">
    <location>
        <begin position="1"/>
        <end position="31"/>
    </location>
</feature>
<evidence type="ECO:0000313" key="2">
    <source>
        <dbReference type="EMBL" id="KII84399.1"/>
    </source>
</evidence>
<feature type="region of interest" description="Disordered" evidence="1">
    <location>
        <begin position="188"/>
        <end position="223"/>
    </location>
</feature>
<name>A0A0C9T4Y0_PLICR</name>
<gene>
    <name evidence="2" type="ORF">PLICRDRAFT_32428</name>
</gene>
<evidence type="ECO:0000256" key="1">
    <source>
        <dbReference type="SAM" id="MobiDB-lite"/>
    </source>
</evidence>
<dbReference type="EMBL" id="KN832571">
    <property type="protein sequence ID" value="KII84399.1"/>
    <property type="molecule type" value="Genomic_DNA"/>
</dbReference>
<feature type="compositionally biased region" description="Low complexity" evidence="1">
    <location>
        <begin position="79"/>
        <end position="88"/>
    </location>
</feature>
<reference evidence="2 3" key="1">
    <citation type="submission" date="2014-06" db="EMBL/GenBank/DDBJ databases">
        <title>Evolutionary Origins and Diversification of the Mycorrhizal Mutualists.</title>
        <authorList>
            <consortium name="DOE Joint Genome Institute"/>
            <consortium name="Mycorrhizal Genomics Consortium"/>
            <person name="Kohler A."/>
            <person name="Kuo A."/>
            <person name="Nagy L.G."/>
            <person name="Floudas D."/>
            <person name="Copeland A."/>
            <person name="Barry K.W."/>
            <person name="Cichocki N."/>
            <person name="Veneault-Fourrey C."/>
            <person name="LaButti K."/>
            <person name="Lindquist E.A."/>
            <person name="Lipzen A."/>
            <person name="Lundell T."/>
            <person name="Morin E."/>
            <person name="Murat C."/>
            <person name="Riley R."/>
            <person name="Ohm R."/>
            <person name="Sun H."/>
            <person name="Tunlid A."/>
            <person name="Henrissat B."/>
            <person name="Grigoriev I.V."/>
            <person name="Hibbett D.S."/>
            <person name="Martin F."/>
        </authorList>
    </citation>
    <scope>NUCLEOTIDE SEQUENCE [LARGE SCALE GENOMIC DNA]</scope>
    <source>
        <strain evidence="2 3">FD-325 SS-3</strain>
    </source>
</reference>
<accession>A0A0C9T4Y0</accession>
<evidence type="ECO:0000313" key="3">
    <source>
        <dbReference type="Proteomes" id="UP000053263"/>
    </source>
</evidence>
<proteinExistence type="predicted"/>
<feature type="region of interest" description="Disordered" evidence="1">
    <location>
        <begin position="49"/>
        <end position="176"/>
    </location>
</feature>
<feature type="compositionally biased region" description="Basic and acidic residues" evidence="1">
    <location>
        <begin position="1"/>
        <end position="30"/>
    </location>
</feature>
<keyword evidence="3" id="KW-1185">Reference proteome</keyword>
<feature type="compositionally biased region" description="Basic residues" evidence="1">
    <location>
        <begin position="67"/>
        <end position="78"/>
    </location>
</feature>
<protein>
    <submittedName>
        <fullName evidence="2">Uncharacterized protein</fullName>
    </submittedName>
</protein>
<feature type="compositionally biased region" description="Polar residues" evidence="1">
    <location>
        <begin position="145"/>
        <end position="156"/>
    </location>
</feature>